<keyword evidence="5 6" id="KW-0472">Membrane</keyword>
<evidence type="ECO:0000256" key="5">
    <source>
        <dbReference type="ARBA" id="ARBA00023136"/>
    </source>
</evidence>
<dbReference type="PANTHER" id="PTHR39087:SF2">
    <property type="entry name" value="UPF0104 MEMBRANE PROTEIN MJ1595"/>
    <property type="match status" value="1"/>
</dbReference>
<proteinExistence type="predicted"/>
<gene>
    <name evidence="7" type="ORF">LR394_04675</name>
</gene>
<organism evidence="7 8">
    <name type="scientific">Kineosporia babensis</name>
    <dbReference type="NCBI Taxonomy" id="499548"/>
    <lineage>
        <taxon>Bacteria</taxon>
        <taxon>Bacillati</taxon>
        <taxon>Actinomycetota</taxon>
        <taxon>Actinomycetes</taxon>
        <taxon>Kineosporiales</taxon>
        <taxon>Kineosporiaceae</taxon>
        <taxon>Kineosporia</taxon>
    </lineage>
</organism>
<sequence>MSVPSEAPAAQPAAEPVRRSRGQLIGRLVLVAASILAFYLLTQQVNVSDLGQRLSQASPGWLATALLASVLPVVGSAAGFLAFAPGRLPFGQITLVQLATSFVNLITPASAGGLALNVRYLSRRGIPLAVAVAVVGLVQTMSVLVTAVALTGLLAASGRSMSDAPHVPWVLPLVVLGVAAVVAVVLRFWPRGRELITVHVIKPFREAGPQLRDIVTSKKRLALAVAAHLTVTLGFVAVLGSALAAFDESAPPILMAAVVIGGSAIAGAVPVPGGIGAAELALFSGLYAIGVQESAALSAALLFRLITFWIRVPIGWLALIVLRRQAAV</sequence>
<protein>
    <submittedName>
        <fullName evidence="7">Flippase-like domain-containing protein</fullName>
    </submittedName>
</protein>
<feature type="transmembrane region" description="Helical" evidence="6">
    <location>
        <begin position="128"/>
        <end position="155"/>
    </location>
</feature>
<dbReference type="Pfam" id="PF03706">
    <property type="entry name" value="LPG_synthase_TM"/>
    <property type="match status" value="1"/>
</dbReference>
<feature type="transmembrane region" description="Helical" evidence="6">
    <location>
        <begin position="221"/>
        <end position="246"/>
    </location>
</feature>
<evidence type="ECO:0000256" key="4">
    <source>
        <dbReference type="ARBA" id="ARBA00022989"/>
    </source>
</evidence>
<reference evidence="7" key="1">
    <citation type="submission" date="2021-11" db="EMBL/GenBank/DDBJ databases">
        <title>Streptomyces corallinus and Kineosporia corallina sp. nov., two new coral-derived marine actinobacteria.</title>
        <authorList>
            <person name="Buangrab K."/>
            <person name="Sutthacheep M."/>
            <person name="Yeemin T."/>
            <person name="Harunari E."/>
            <person name="Igarashi Y."/>
            <person name="Sripreechasak P."/>
            <person name="Kanchanasin P."/>
            <person name="Tanasupawat S."/>
            <person name="Phongsopitanun W."/>
        </authorList>
    </citation>
    <scope>NUCLEOTIDE SEQUENCE</scope>
    <source>
        <strain evidence="7">JCM 31032</strain>
    </source>
</reference>
<evidence type="ECO:0000313" key="7">
    <source>
        <dbReference type="EMBL" id="MCD5310179.1"/>
    </source>
</evidence>
<evidence type="ECO:0000256" key="2">
    <source>
        <dbReference type="ARBA" id="ARBA00022475"/>
    </source>
</evidence>
<dbReference type="GO" id="GO:0005886">
    <property type="term" value="C:plasma membrane"/>
    <property type="evidence" value="ECO:0007669"/>
    <property type="project" value="UniProtKB-SubCell"/>
</dbReference>
<feature type="transmembrane region" description="Helical" evidence="6">
    <location>
        <begin position="61"/>
        <end position="83"/>
    </location>
</feature>
<feature type="transmembrane region" description="Helical" evidence="6">
    <location>
        <begin position="95"/>
        <end position="116"/>
    </location>
</feature>
<feature type="transmembrane region" description="Helical" evidence="6">
    <location>
        <begin position="253"/>
        <end position="275"/>
    </location>
</feature>
<dbReference type="InterPro" id="IPR022791">
    <property type="entry name" value="L-PG_synthase/AglD"/>
</dbReference>
<evidence type="ECO:0000256" key="3">
    <source>
        <dbReference type="ARBA" id="ARBA00022692"/>
    </source>
</evidence>
<comment type="subcellular location">
    <subcellularLocation>
        <location evidence="1">Cell membrane</location>
        <topology evidence="1">Multi-pass membrane protein</topology>
    </subcellularLocation>
</comment>
<keyword evidence="3 6" id="KW-0812">Transmembrane</keyword>
<accession>A0A9X1SS30</accession>
<feature type="transmembrane region" description="Helical" evidence="6">
    <location>
        <begin position="167"/>
        <end position="189"/>
    </location>
</feature>
<dbReference type="EMBL" id="JAJOMB010000002">
    <property type="protein sequence ID" value="MCD5310179.1"/>
    <property type="molecule type" value="Genomic_DNA"/>
</dbReference>
<feature type="transmembrane region" description="Helical" evidence="6">
    <location>
        <begin position="24"/>
        <end position="41"/>
    </location>
</feature>
<dbReference type="PANTHER" id="PTHR39087">
    <property type="entry name" value="UPF0104 MEMBRANE PROTEIN MJ1595"/>
    <property type="match status" value="1"/>
</dbReference>
<evidence type="ECO:0000256" key="6">
    <source>
        <dbReference type="SAM" id="Phobius"/>
    </source>
</evidence>
<dbReference type="Proteomes" id="UP001138997">
    <property type="component" value="Unassembled WGS sequence"/>
</dbReference>
<name>A0A9X1SS30_9ACTN</name>
<dbReference type="RefSeq" id="WP_231439106.1">
    <property type="nucleotide sequence ID" value="NZ_JAJOMB010000002.1"/>
</dbReference>
<evidence type="ECO:0000313" key="8">
    <source>
        <dbReference type="Proteomes" id="UP001138997"/>
    </source>
</evidence>
<comment type="caution">
    <text evidence="7">The sequence shown here is derived from an EMBL/GenBank/DDBJ whole genome shotgun (WGS) entry which is preliminary data.</text>
</comment>
<evidence type="ECO:0000256" key="1">
    <source>
        <dbReference type="ARBA" id="ARBA00004651"/>
    </source>
</evidence>
<dbReference type="NCBIfam" id="TIGR00374">
    <property type="entry name" value="flippase-like domain"/>
    <property type="match status" value="1"/>
</dbReference>
<keyword evidence="4 6" id="KW-1133">Transmembrane helix</keyword>
<dbReference type="AlphaFoldDB" id="A0A9X1SS30"/>
<feature type="transmembrane region" description="Helical" evidence="6">
    <location>
        <begin position="295"/>
        <end position="322"/>
    </location>
</feature>
<keyword evidence="2" id="KW-1003">Cell membrane</keyword>
<keyword evidence="8" id="KW-1185">Reference proteome</keyword>